<dbReference type="GO" id="GO:0005829">
    <property type="term" value="C:cytosol"/>
    <property type="evidence" value="ECO:0007669"/>
    <property type="project" value="TreeGrafter"/>
</dbReference>
<evidence type="ECO:0000259" key="2">
    <source>
        <dbReference type="Pfam" id="PF01910"/>
    </source>
</evidence>
<dbReference type="InterPro" id="IPR002767">
    <property type="entry name" value="Thiamine_BP"/>
</dbReference>
<dbReference type="AlphaFoldDB" id="A0A9X1HSJ9"/>
<accession>A0A9X1HSJ9</accession>
<evidence type="ECO:0000256" key="1">
    <source>
        <dbReference type="ARBA" id="ARBA00010272"/>
    </source>
</evidence>
<evidence type="ECO:0000313" key="4">
    <source>
        <dbReference type="EMBL" id="MCA6076604.1"/>
    </source>
</evidence>
<dbReference type="EMBL" id="JAIXNE010000004">
    <property type="protein sequence ID" value="MCA6077732.1"/>
    <property type="molecule type" value="Genomic_DNA"/>
</dbReference>
<protein>
    <submittedName>
        <fullName evidence="3">Thiamine-binding protein</fullName>
    </submittedName>
</protein>
<dbReference type="InterPro" id="IPR051614">
    <property type="entry name" value="UPF0045_domain"/>
</dbReference>
<evidence type="ECO:0000313" key="5">
    <source>
        <dbReference type="EMBL" id="MCA6077732.1"/>
    </source>
</evidence>
<dbReference type="Gene3D" id="3.30.70.930">
    <property type="match status" value="1"/>
</dbReference>
<comment type="caution">
    <text evidence="3">The sequence shown here is derived from an EMBL/GenBank/DDBJ whole genome shotgun (WGS) entry which is preliminary data.</text>
</comment>
<feature type="domain" description="Thiamine-binding protein" evidence="2">
    <location>
        <begin position="7"/>
        <end position="97"/>
    </location>
</feature>
<dbReference type="SUPFAM" id="SSF89957">
    <property type="entry name" value="MTH1187/YkoF-like"/>
    <property type="match status" value="1"/>
</dbReference>
<evidence type="ECO:0000313" key="6">
    <source>
        <dbReference type="Proteomes" id="UP001139409"/>
    </source>
</evidence>
<gene>
    <name evidence="3" type="ORF">LDX50_11145</name>
    <name evidence="4" type="ORF">LDX50_17115</name>
    <name evidence="5" type="ORF">LDX50_22835</name>
</gene>
<evidence type="ECO:0000313" key="3">
    <source>
        <dbReference type="EMBL" id="MCA6075427.1"/>
    </source>
</evidence>
<dbReference type="Pfam" id="PF01910">
    <property type="entry name" value="Thiamine_BP"/>
    <property type="match status" value="1"/>
</dbReference>
<dbReference type="PANTHER" id="PTHR33777">
    <property type="entry name" value="UPF0045 PROTEIN ECM15"/>
    <property type="match status" value="1"/>
</dbReference>
<dbReference type="EMBL" id="JAIXNE010000002">
    <property type="protein sequence ID" value="MCA6075427.1"/>
    <property type="molecule type" value="Genomic_DNA"/>
</dbReference>
<dbReference type="PANTHER" id="PTHR33777:SF1">
    <property type="entry name" value="UPF0045 PROTEIN ECM15"/>
    <property type="match status" value="1"/>
</dbReference>
<sequence length="100" mass="11102">MKHQINASLQVIPIGHPADKTAYGLIDDAIGVIKKSGLRFRVTPMETVIEGPYDEVMNVIRAAQEILLDNGAQELVAHIKVHIHASRDISFEEKTANWES</sequence>
<reference evidence="3" key="1">
    <citation type="submission" date="2021-09" db="EMBL/GenBank/DDBJ databases">
        <title>Fulvivirga sp. isolated from coastal sediment.</title>
        <authorList>
            <person name="Yu H."/>
        </authorList>
    </citation>
    <scope>NUCLEOTIDE SEQUENCE</scope>
    <source>
        <strain evidence="3">1062</strain>
    </source>
</reference>
<organism evidence="3 6">
    <name type="scientific">Fulvivirga sedimenti</name>
    <dbReference type="NCBI Taxonomy" id="2879465"/>
    <lineage>
        <taxon>Bacteria</taxon>
        <taxon>Pseudomonadati</taxon>
        <taxon>Bacteroidota</taxon>
        <taxon>Cytophagia</taxon>
        <taxon>Cytophagales</taxon>
        <taxon>Fulvivirgaceae</taxon>
        <taxon>Fulvivirga</taxon>
    </lineage>
</organism>
<dbReference type="InterPro" id="IPR029756">
    <property type="entry name" value="MTH1187/YkoF-like"/>
</dbReference>
<dbReference type="RefSeq" id="WP_225698528.1">
    <property type="nucleotide sequence ID" value="NZ_JAIXNE010000002.1"/>
</dbReference>
<keyword evidence="6" id="KW-1185">Reference proteome</keyword>
<dbReference type="Proteomes" id="UP001139409">
    <property type="component" value="Unassembled WGS sequence"/>
</dbReference>
<name>A0A9X1HSJ9_9BACT</name>
<proteinExistence type="inferred from homology"/>
<dbReference type="EMBL" id="JAIXNE010000003">
    <property type="protein sequence ID" value="MCA6076604.1"/>
    <property type="molecule type" value="Genomic_DNA"/>
</dbReference>
<comment type="similarity">
    <text evidence="1">Belongs to the UPF0045 family.</text>
</comment>